<dbReference type="GO" id="GO:0008641">
    <property type="term" value="F:ubiquitin-like modifier activating enzyme activity"/>
    <property type="evidence" value="ECO:0007669"/>
    <property type="project" value="InterPro"/>
</dbReference>
<dbReference type="SUPFAM" id="SSF69572">
    <property type="entry name" value="Activating enzymes of the ubiquitin-like proteins"/>
    <property type="match status" value="1"/>
</dbReference>
<name>A0A848CJQ5_9BACT</name>
<organism evidence="4 5">
    <name type="scientific">Desulfovibrio piger</name>
    <dbReference type="NCBI Taxonomy" id="901"/>
    <lineage>
        <taxon>Bacteria</taxon>
        <taxon>Pseudomonadati</taxon>
        <taxon>Thermodesulfobacteriota</taxon>
        <taxon>Desulfovibrionia</taxon>
        <taxon>Desulfovibrionales</taxon>
        <taxon>Desulfovibrionaceae</taxon>
        <taxon>Desulfovibrio</taxon>
    </lineage>
</organism>
<dbReference type="GO" id="GO:0061504">
    <property type="term" value="P:cyclic threonylcarbamoyladenosine biosynthetic process"/>
    <property type="evidence" value="ECO:0007669"/>
    <property type="project" value="TreeGrafter"/>
</dbReference>
<accession>A0A848CJQ5</accession>
<dbReference type="PANTHER" id="PTHR43267:SF3">
    <property type="entry name" value="THIF PROTEIN"/>
    <property type="match status" value="1"/>
</dbReference>
<dbReference type="Proteomes" id="UP000522333">
    <property type="component" value="Unassembled WGS sequence"/>
</dbReference>
<comment type="caution">
    <text evidence="4">The sequence shown here is derived from an EMBL/GenBank/DDBJ whole genome shotgun (WGS) entry which is preliminary data.</text>
</comment>
<dbReference type="RefSeq" id="WP_168935924.1">
    <property type="nucleotide sequence ID" value="NZ_JABAFY010000031.1"/>
</dbReference>
<feature type="domain" description="THIF-type NAD/FAD binding fold" evidence="3">
    <location>
        <begin position="114"/>
        <end position="224"/>
    </location>
</feature>
<dbReference type="GO" id="GO:0061503">
    <property type="term" value="F:tRNA threonylcarbamoyladenosine dehydratase"/>
    <property type="evidence" value="ECO:0007669"/>
    <property type="project" value="TreeGrafter"/>
</dbReference>
<dbReference type="Pfam" id="PF00899">
    <property type="entry name" value="ThiF"/>
    <property type="match status" value="1"/>
</dbReference>
<feature type="compositionally biased region" description="Polar residues" evidence="2">
    <location>
        <begin position="49"/>
        <end position="65"/>
    </location>
</feature>
<protein>
    <recommendedName>
        <fullName evidence="3">THIF-type NAD/FAD binding fold domain-containing protein</fullName>
    </recommendedName>
</protein>
<evidence type="ECO:0000259" key="3">
    <source>
        <dbReference type="Pfam" id="PF00899"/>
    </source>
</evidence>
<evidence type="ECO:0000256" key="1">
    <source>
        <dbReference type="SAM" id="Coils"/>
    </source>
</evidence>
<evidence type="ECO:0000313" key="5">
    <source>
        <dbReference type="Proteomes" id="UP000522333"/>
    </source>
</evidence>
<keyword evidence="1" id="KW-0175">Coiled coil</keyword>
<dbReference type="InterPro" id="IPR035985">
    <property type="entry name" value="Ubiquitin-activating_enz"/>
</dbReference>
<dbReference type="InterPro" id="IPR000594">
    <property type="entry name" value="ThiF_NAD_FAD-bd"/>
</dbReference>
<dbReference type="PANTHER" id="PTHR43267">
    <property type="entry name" value="TRNA THREONYLCARBAMOYLADENOSINE DEHYDRATASE"/>
    <property type="match status" value="1"/>
</dbReference>
<proteinExistence type="predicted"/>
<evidence type="ECO:0000256" key="2">
    <source>
        <dbReference type="SAM" id="MobiDB-lite"/>
    </source>
</evidence>
<gene>
    <name evidence="4" type="ORF">HF854_08655</name>
</gene>
<feature type="region of interest" description="Disordered" evidence="2">
    <location>
        <begin position="49"/>
        <end position="69"/>
    </location>
</feature>
<reference evidence="4 5" key="1">
    <citation type="submission" date="2020-04" db="EMBL/GenBank/DDBJ databases">
        <authorList>
            <person name="Hitch T.C.A."/>
            <person name="Wylensek D."/>
            <person name="Clavel T."/>
        </authorList>
    </citation>
    <scope>NUCLEOTIDE SEQUENCE [LARGE SCALE GENOMIC DNA]</scope>
    <source>
        <strain evidence="4 5">PG-251-APC-1</strain>
    </source>
</reference>
<evidence type="ECO:0000313" key="4">
    <source>
        <dbReference type="EMBL" id="NME52587.1"/>
    </source>
</evidence>
<feature type="coiled-coil region" evidence="1">
    <location>
        <begin position="379"/>
        <end position="441"/>
    </location>
</feature>
<dbReference type="EMBL" id="JABAFY010000031">
    <property type="protein sequence ID" value="NME52587.1"/>
    <property type="molecule type" value="Genomic_DNA"/>
</dbReference>
<dbReference type="InterPro" id="IPR045886">
    <property type="entry name" value="ThiF/MoeB/HesA"/>
</dbReference>
<dbReference type="Gene3D" id="3.40.50.720">
    <property type="entry name" value="NAD(P)-binding Rossmann-like Domain"/>
    <property type="match status" value="1"/>
</dbReference>
<sequence length="536" mass="59990">MTQTEVMTQTGQTTATIEHVTQNEEQVTSNEEQDAASFLEMLVESVSGTVSDSLPDSETGSNAQRNEQRNKDALFAQASDAYYASLRDKAVRLQDDPEFNMDDADTRFSTALNLRAVKQASCCIIGAGGLGNWQWRILLSMGFRQVIIYDDDTVGIENVGPQAHSIFDIGLPKVEAVRRAALQYRGLSIVARQKRVMTHAEIVRDIGFVPDIIIGCTDSAEFRNSFIHTLRESVMEHIRNGTGNTVRDKLPQLFIDYRMSLGDWNAYIIPARNMGLSERESFGDASMFFSTYMDEACFQAEDAVQEACTERAISYTGASVASFTGALLHWWFSGGRNGLLEDGNMLYKEFLRTGGNTKFTWKMSYSSRDWESVTPTRRELFLERKLAEERGRLNAARDELEAARNELEITRCEREAARGELDLLKARLDAAQRQIDRLSSTQMTAEEPAVENLSSVPEDTVSVPVQVTSQELVAGDRINLGVPNEDYTVLAIGRQLRLKDLATGEEFLCRHFAHPVIRYTEESWAPVEMTNTGGEA</sequence>
<dbReference type="AlphaFoldDB" id="A0A848CJQ5"/>